<organism evidence="2 3">
    <name type="scientific">Hibiscus syriacus</name>
    <name type="common">Rose of Sharon</name>
    <dbReference type="NCBI Taxonomy" id="106335"/>
    <lineage>
        <taxon>Eukaryota</taxon>
        <taxon>Viridiplantae</taxon>
        <taxon>Streptophyta</taxon>
        <taxon>Embryophyta</taxon>
        <taxon>Tracheophyta</taxon>
        <taxon>Spermatophyta</taxon>
        <taxon>Magnoliopsida</taxon>
        <taxon>eudicotyledons</taxon>
        <taxon>Gunneridae</taxon>
        <taxon>Pentapetalae</taxon>
        <taxon>rosids</taxon>
        <taxon>malvids</taxon>
        <taxon>Malvales</taxon>
        <taxon>Malvaceae</taxon>
        <taxon>Malvoideae</taxon>
        <taxon>Hibiscus</taxon>
    </lineage>
</organism>
<reference evidence="2" key="1">
    <citation type="submission" date="2019-09" db="EMBL/GenBank/DDBJ databases">
        <title>Draft genome information of white flower Hibiscus syriacus.</title>
        <authorList>
            <person name="Kim Y.-M."/>
        </authorList>
    </citation>
    <scope>NUCLEOTIDE SEQUENCE [LARGE SCALE GENOMIC DNA]</scope>
    <source>
        <strain evidence="2">YM2019G1</strain>
    </source>
</reference>
<gene>
    <name evidence="2" type="ORF">F3Y22_tig00112349pilonHSYRG00007</name>
</gene>
<dbReference type="PANTHER" id="PTHR34223">
    <property type="entry name" value="OS11G0201299 PROTEIN"/>
    <property type="match status" value="1"/>
</dbReference>
<accession>A0A6A2Y5L3</accession>
<feature type="domain" description="F-box" evidence="1">
    <location>
        <begin position="9"/>
        <end position="62"/>
    </location>
</feature>
<dbReference type="CDD" id="cd22160">
    <property type="entry name" value="F-box_AtFBL13-like"/>
    <property type="match status" value="1"/>
</dbReference>
<dbReference type="SUPFAM" id="SSF81383">
    <property type="entry name" value="F-box domain"/>
    <property type="match status" value="1"/>
</dbReference>
<dbReference type="InterPro" id="IPR053197">
    <property type="entry name" value="F-box_SCFL_complex_component"/>
</dbReference>
<sequence>MAAEKEIVVDRLSDLPDKLLCHILSFLPFHSLLRMRSLSTRFRYLWRSVPSLDLRDNEYRPHTFKRIIDHVLRNHENLAMVKRFRLLCFDCEYGEPVICKWIDLLTTPNRSNLEVFRIHMCRQFVRGLPQTLYYHLDLSRTIAPCKKLEIIWLSGEIVIEEIPIDVHVFFPCLKAFRLKGVSILGGNTLNKLLSGCPQLEIFEIKDCFLDSDRDKFPKFINPEVAIKALYLEYLVKPSGIRDEDEDSNRVLSLGSASIEVTSRSKLALDLFEVVL</sequence>
<dbReference type="EMBL" id="VEPZ02001559">
    <property type="protein sequence ID" value="KAE8668009.1"/>
    <property type="molecule type" value="Genomic_DNA"/>
</dbReference>
<dbReference type="InterPro" id="IPR032675">
    <property type="entry name" value="LRR_dom_sf"/>
</dbReference>
<dbReference type="SUPFAM" id="SSF52047">
    <property type="entry name" value="RNI-like"/>
    <property type="match status" value="1"/>
</dbReference>
<dbReference type="Proteomes" id="UP000436088">
    <property type="component" value="Unassembled WGS sequence"/>
</dbReference>
<dbReference type="Pfam" id="PF00646">
    <property type="entry name" value="F-box"/>
    <property type="match status" value="1"/>
</dbReference>
<evidence type="ECO:0000313" key="3">
    <source>
        <dbReference type="Proteomes" id="UP000436088"/>
    </source>
</evidence>
<protein>
    <recommendedName>
        <fullName evidence="1">F-box domain-containing protein</fullName>
    </recommendedName>
</protein>
<dbReference type="InterPro" id="IPR053781">
    <property type="entry name" value="F-box_AtFBL13-like"/>
</dbReference>
<evidence type="ECO:0000259" key="1">
    <source>
        <dbReference type="PROSITE" id="PS50181"/>
    </source>
</evidence>
<dbReference type="SMART" id="SM00256">
    <property type="entry name" value="FBOX"/>
    <property type="match status" value="1"/>
</dbReference>
<dbReference type="PANTHER" id="PTHR34223:SF51">
    <property type="entry name" value="OS06G0556300 PROTEIN"/>
    <property type="match status" value="1"/>
</dbReference>
<name>A0A6A2Y5L3_HIBSY</name>
<dbReference type="InterPro" id="IPR036047">
    <property type="entry name" value="F-box-like_dom_sf"/>
</dbReference>
<dbReference type="PROSITE" id="PS50181">
    <property type="entry name" value="FBOX"/>
    <property type="match status" value="1"/>
</dbReference>
<comment type="caution">
    <text evidence="2">The sequence shown here is derived from an EMBL/GenBank/DDBJ whole genome shotgun (WGS) entry which is preliminary data.</text>
</comment>
<keyword evidence="3" id="KW-1185">Reference proteome</keyword>
<proteinExistence type="predicted"/>
<dbReference type="Gene3D" id="3.80.10.10">
    <property type="entry name" value="Ribonuclease Inhibitor"/>
    <property type="match status" value="1"/>
</dbReference>
<dbReference type="InterPro" id="IPR001810">
    <property type="entry name" value="F-box_dom"/>
</dbReference>
<evidence type="ECO:0000313" key="2">
    <source>
        <dbReference type="EMBL" id="KAE8668009.1"/>
    </source>
</evidence>
<dbReference type="AlphaFoldDB" id="A0A6A2Y5L3"/>